<sequence>MSRGSPGSDLTILTQISNITLHVDVIAAEVGTQTDIETNTPLTTPSPSHSSTTNNDSIRLPFFKLSKLNSRCSICDIYFAEKNIRSVQLNGDVRTTSLLNYHILIPEGSRCCYNHLNDGNLNQKDIDVVNRNKLNECNVNREKIIKLFDEMKQTLTTKRERITELNEQPPLDFDQKISDHNCHVLTVLTKTQFNDLCSHIPLSALSILDSATTALGQHFVQKHLGFDHISRQDVIKYHIRPLAQQLLADNDQNKVVIILDGTYIYIQKSQNNILQRRTFSSHKVPYTMIEKIGDYFATVCALINCYRPVFVRDTRHDREIGDRILELADETNKMKTYIDKLKDKQEKLKWVPMNAANVINDFPKMTFDELQELTLSCYQLKQSKAYTTEHLDQDGSFLVKVTNQKQD</sequence>
<accession>A0A815ZLZ9</accession>
<evidence type="ECO:0000313" key="1">
    <source>
        <dbReference type="EMBL" id="CAF1584985.1"/>
    </source>
</evidence>
<gene>
    <name evidence="1" type="ORF">GPM918_LOCUS41355</name>
    <name evidence="2" type="ORF">SRO942_LOCUS42395</name>
</gene>
<comment type="caution">
    <text evidence="1">The sequence shown here is derived from an EMBL/GenBank/DDBJ whole genome shotgun (WGS) entry which is preliminary data.</text>
</comment>
<proteinExistence type="predicted"/>
<keyword evidence="3" id="KW-1185">Reference proteome</keyword>
<dbReference type="Proteomes" id="UP000681722">
    <property type="component" value="Unassembled WGS sequence"/>
</dbReference>
<protein>
    <submittedName>
        <fullName evidence="1">Uncharacterized protein</fullName>
    </submittedName>
</protein>
<name>A0A815ZLZ9_9BILA</name>
<dbReference type="OrthoDB" id="6137445at2759"/>
<dbReference type="EMBL" id="CAJNOQ010032420">
    <property type="protein sequence ID" value="CAF1584985.1"/>
    <property type="molecule type" value="Genomic_DNA"/>
</dbReference>
<evidence type="ECO:0000313" key="3">
    <source>
        <dbReference type="Proteomes" id="UP000663829"/>
    </source>
</evidence>
<reference evidence="1" key="1">
    <citation type="submission" date="2021-02" db="EMBL/GenBank/DDBJ databases">
        <authorList>
            <person name="Nowell W R."/>
        </authorList>
    </citation>
    <scope>NUCLEOTIDE SEQUENCE</scope>
</reference>
<dbReference type="EMBL" id="CAJOBC010098449">
    <property type="protein sequence ID" value="CAF4454158.1"/>
    <property type="molecule type" value="Genomic_DNA"/>
</dbReference>
<dbReference type="Proteomes" id="UP000663829">
    <property type="component" value="Unassembled WGS sequence"/>
</dbReference>
<dbReference type="AlphaFoldDB" id="A0A815ZLZ9"/>
<evidence type="ECO:0000313" key="2">
    <source>
        <dbReference type="EMBL" id="CAF4454158.1"/>
    </source>
</evidence>
<organism evidence="1 3">
    <name type="scientific">Didymodactylos carnosus</name>
    <dbReference type="NCBI Taxonomy" id="1234261"/>
    <lineage>
        <taxon>Eukaryota</taxon>
        <taxon>Metazoa</taxon>
        <taxon>Spiralia</taxon>
        <taxon>Gnathifera</taxon>
        <taxon>Rotifera</taxon>
        <taxon>Eurotatoria</taxon>
        <taxon>Bdelloidea</taxon>
        <taxon>Philodinida</taxon>
        <taxon>Philodinidae</taxon>
        <taxon>Didymodactylos</taxon>
    </lineage>
</organism>